<accession>A0AA97K271</accession>
<feature type="compositionally biased region" description="Acidic residues" evidence="13">
    <location>
        <begin position="121"/>
        <end position="132"/>
    </location>
</feature>
<evidence type="ECO:0000256" key="12">
    <source>
        <dbReference type="SAM" id="Coils"/>
    </source>
</evidence>
<proteinExistence type="inferred from homology"/>
<dbReference type="Pfam" id="PF00003">
    <property type="entry name" value="7tm_3"/>
    <property type="match status" value="1"/>
</dbReference>
<feature type="coiled-coil region" evidence="12">
    <location>
        <begin position="28"/>
        <end position="82"/>
    </location>
</feature>
<evidence type="ECO:0000256" key="3">
    <source>
        <dbReference type="ARBA" id="ARBA00022475"/>
    </source>
</evidence>
<dbReference type="CDD" id="cd15283">
    <property type="entry name" value="7tmC_V2R_pheromone"/>
    <property type="match status" value="1"/>
</dbReference>
<dbReference type="GeneID" id="129339491"/>
<feature type="transmembrane region" description="Helical" evidence="14">
    <location>
        <begin position="390"/>
        <end position="409"/>
    </location>
</feature>
<dbReference type="PROSITE" id="PS00981">
    <property type="entry name" value="G_PROTEIN_RECEP_F3_3"/>
    <property type="match status" value="1"/>
</dbReference>
<evidence type="ECO:0000256" key="9">
    <source>
        <dbReference type="ARBA" id="ARBA00023170"/>
    </source>
</evidence>
<dbReference type="Pfam" id="PF01094">
    <property type="entry name" value="ANF_receptor"/>
    <property type="match status" value="1"/>
</dbReference>
<gene>
    <name evidence="17" type="primary">LOC129339491</name>
</gene>
<evidence type="ECO:0000256" key="4">
    <source>
        <dbReference type="ARBA" id="ARBA00022692"/>
    </source>
</evidence>
<dbReference type="InterPro" id="IPR000068">
    <property type="entry name" value="GPCR_3_Ca_sens_rcpt-rel"/>
</dbReference>
<feature type="transmembrane region" description="Helical" evidence="14">
    <location>
        <begin position="430"/>
        <end position="449"/>
    </location>
</feature>
<dbReference type="GO" id="GO:0005886">
    <property type="term" value="C:plasma membrane"/>
    <property type="evidence" value="ECO:0007669"/>
    <property type="project" value="UniProtKB-SubCell"/>
</dbReference>
<dbReference type="KEGG" id="emc:129339491"/>
<keyword evidence="11" id="KW-0807">Transducer</keyword>
<keyword evidence="3" id="KW-1003">Cell membrane</keyword>
<dbReference type="PANTHER" id="PTHR24061:SF599">
    <property type="entry name" value="G-PROTEIN COUPLED RECEPTORS FAMILY 3 PROFILE DOMAIN-CONTAINING PROTEIN"/>
    <property type="match status" value="1"/>
</dbReference>
<dbReference type="InterPro" id="IPR000337">
    <property type="entry name" value="GPCR_3"/>
</dbReference>
<dbReference type="InterPro" id="IPR001828">
    <property type="entry name" value="ANF_lig-bd_rcpt"/>
</dbReference>
<feature type="domain" description="G-protein coupled receptors family 3 profile" evidence="15">
    <location>
        <begin position="390"/>
        <end position="645"/>
    </location>
</feature>
<feature type="transmembrane region" description="Helical" evidence="14">
    <location>
        <begin position="505"/>
        <end position="523"/>
    </location>
</feature>
<dbReference type="InterPro" id="IPR028082">
    <property type="entry name" value="Peripla_BP_I"/>
</dbReference>
<dbReference type="Gene3D" id="3.40.50.2300">
    <property type="match status" value="1"/>
</dbReference>
<dbReference type="Pfam" id="PF07562">
    <property type="entry name" value="NCD3G"/>
    <property type="match status" value="1"/>
</dbReference>
<dbReference type="RefSeq" id="XP_054850045.1">
    <property type="nucleotide sequence ID" value="XM_054994070.1"/>
</dbReference>
<dbReference type="SUPFAM" id="SSF53822">
    <property type="entry name" value="Periplasmic binding protein-like I"/>
    <property type="match status" value="1"/>
</dbReference>
<evidence type="ECO:0000256" key="1">
    <source>
        <dbReference type="ARBA" id="ARBA00004651"/>
    </source>
</evidence>
<evidence type="ECO:0000256" key="2">
    <source>
        <dbReference type="ARBA" id="ARBA00007242"/>
    </source>
</evidence>
<evidence type="ECO:0000256" key="6">
    <source>
        <dbReference type="ARBA" id="ARBA00022989"/>
    </source>
</evidence>
<evidence type="ECO:0000313" key="17">
    <source>
        <dbReference type="RefSeq" id="XP_054850045.1"/>
    </source>
</evidence>
<dbReference type="Proteomes" id="UP001190640">
    <property type="component" value="Chromosome 12"/>
</dbReference>
<comment type="similarity">
    <text evidence="2">Belongs to the G-protein coupled receptor 3 family.</text>
</comment>
<evidence type="ECO:0000256" key="11">
    <source>
        <dbReference type="ARBA" id="ARBA00023224"/>
    </source>
</evidence>
<organism evidence="16 17">
    <name type="scientific">Eublepharis macularius</name>
    <name type="common">Leopard gecko</name>
    <name type="synonym">Cyrtodactylus macularius</name>
    <dbReference type="NCBI Taxonomy" id="481883"/>
    <lineage>
        <taxon>Eukaryota</taxon>
        <taxon>Metazoa</taxon>
        <taxon>Chordata</taxon>
        <taxon>Craniata</taxon>
        <taxon>Vertebrata</taxon>
        <taxon>Euteleostomi</taxon>
        <taxon>Lepidosauria</taxon>
        <taxon>Squamata</taxon>
        <taxon>Bifurcata</taxon>
        <taxon>Gekkota</taxon>
        <taxon>Eublepharidae</taxon>
        <taxon>Eublepharinae</taxon>
        <taxon>Eublepharis</taxon>
    </lineage>
</organism>
<protein>
    <submittedName>
        <fullName evidence="17">Vomeronasal type-2 receptor 26-like</fullName>
    </submittedName>
</protein>
<feature type="transmembrane region" description="Helical" evidence="14">
    <location>
        <begin position="461"/>
        <end position="484"/>
    </location>
</feature>
<feature type="region of interest" description="Disordered" evidence="13">
    <location>
        <begin position="108"/>
        <end position="135"/>
    </location>
</feature>
<dbReference type="InterPro" id="IPR038550">
    <property type="entry name" value="GPCR_3_9-Cys_sf"/>
</dbReference>
<dbReference type="InterPro" id="IPR004073">
    <property type="entry name" value="GPCR_3_vmron_rcpt_2"/>
</dbReference>
<dbReference type="InterPro" id="IPR011500">
    <property type="entry name" value="GPCR_3_9-Cys_dom"/>
</dbReference>
<keyword evidence="12" id="KW-0175">Coiled coil</keyword>
<reference evidence="17" key="1">
    <citation type="submission" date="2025-08" db="UniProtKB">
        <authorList>
            <consortium name="RefSeq"/>
        </authorList>
    </citation>
    <scope>IDENTIFICATION</scope>
    <source>
        <tissue evidence="17">Blood</tissue>
    </source>
</reference>
<dbReference type="Gene3D" id="2.10.50.30">
    <property type="entry name" value="GPCR, family 3, nine cysteines domain"/>
    <property type="match status" value="1"/>
</dbReference>
<keyword evidence="4 14" id="KW-0812">Transmembrane</keyword>
<dbReference type="FunFam" id="2.10.50.30:FF:000002">
    <property type="entry name" value="Vomeronasal 2 receptor, h1"/>
    <property type="match status" value="1"/>
</dbReference>
<dbReference type="GO" id="GO:0004930">
    <property type="term" value="F:G protein-coupled receptor activity"/>
    <property type="evidence" value="ECO:0007669"/>
    <property type="project" value="UniProtKB-KW"/>
</dbReference>
<evidence type="ECO:0000259" key="15">
    <source>
        <dbReference type="PROSITE" id="PS50259"/>
    </source>
</evidence>
<evidence type="ECO:0000256" key="5">
    <source>
        <dbReference type="ARBA" id="ARBA00022729"/>
    </source>
</evidence>
<evidence type="ECO:0000256" key="7">
    <source>
        <dbReference type="ARBA" id="ARBA00023040"/>
    </source>
</evidence>
<keyword evidence="6 14" id="KW-1133">Transmembrane helix</keyword>
<evidence type="ECO:0000313" key="16">
    <source>
        <dbReference type="Proteomes" id="UP001190640"/>
    </source>
</evidence>
<name>A0AA97K271_EUBMA</name>
<dbReference type="PRINTS" id="PR01535">
    <property type="entry name" value="VOMERONASL2R"/>
</dbReference>
<evidence type="ECO:0000256" key="13">
    <source>
        <dbReference type="SAM" id="MobiDB-lite"/>
    </source>
</evidence>
<keyword evidence="8 14" id="KW-0472">Membrane</keyword>
<sequence length="658" mass="74609">MYKTDEPFKKRWASILNKCSFDLMLLLIERIAQEKEEVDKGIEDLKTQLKSDYSEEDFKKKLEETNRLIRDCEIRLKDLKMRKLNRDKQDYSNGNIYNWKEQAPKKRVTWAPTTSGGLEFDTTDPSDTELSGEEGGRNLRNRIETFEKLVLEEVGKLETEERHIRHNMTNRERTVIRDLQKDANIIIKPADKGGDNIKGNICTGEEKLEDLPGPFFEMSMTGHSYNIYNAVYAVAHALHAMQSFRSKHRTTMNRKKPNLAGQDHWQLHHFLRGVAFNNNAGNQISFNKNGQLVAGYDIMNWIFASNQSFHRVKALPISVCSGSCHPGYRKHVKEGEQFCCYDCIPCPEGKVSEQKDMNDCYKCPNEKFPNKNQDLCIPKDISFLCYDEPLGLSLGFLPLALSLITVLVLGTFIKHQETPIVKANNRSLTYTLLISLLLCFLSALLFIGQPEVVTCCLRQTAFGTIFSVAISCILAKTITVVLAFMATKPGSRMRKWVGKRLANSIVLSCSLVQGGICAVWLATSPPFPDVDMHSVTEELIVECNEGSVVLFYCVLGYMGFLAIISFTVAFLARKLPDTFNEAKFITFSMLLFCSVWLSFVPTYLSTKGKYMVAVEIFSILSSSAGLLSLIFFPKCYIIWLRPDLNNREGLIRGKSQST</sequence>
<dbReference type="AlphaFoldDB" id="A0AA97K271"/>
<feature type="transmembrane region" description="Helical" evidence="14">
    <location>
        <begin position="584"/>
        <end position="604"/>
    </location>
</feature>
<evidence type="ECO:0000256" key="8">
    <source>
        <dbReference type="ARBA" id="ARBA00023136"/>
    </source>
</evidence>
<keyword evidence="5" id="KW-0732">Signal</keyword>
<keyword evidence="9" id="KW-0675">Receptor</keyword>
<keyword evidence="16" id="KW-1185">Reference proteome</keyword>
<evidence type="ECO:0000256" key="10">
    <source>
        <dbReference type="ARBA" id="ARBA00023180"/>
    </source>
</evidence>
<feature type="transmembrane region" description="Helical" evidence="14">
    <location>
        <begin position="610"/>
        <end position="632"/>
    </location>
</feature>
<evidence type="ECO:0000256" key="14">
    <source>
        <dbReference type="SAM" id="Phobius"/>
    </source>
</evidence>
<keyword evidence="7" id="KW-0297">G-protein coupled receptor</keyword>
<dbReference type="InterPro" id="IPR017978">
    <property type="entry name" value="GPCR_3_C"/>
</dbReference>
<dbReference type="PROSITE" id="PS50259">
    <property type="entry name" value="G_PROTEIN_RECEP_F3_4"/>
    <property type="match status" value="1"/>
</dbReference>
<feature type="transmembrane region" description="Helical" evidence="14">
    <location>
        <begin position="549"/>
        <end position="572"/>
    </location>
</feature>
<dbReference type="PANTHER" id="PTHR24061">
    <property type="entry name" value="CALCIUM-SENSING RECEPTOR-RELATED"/>
    <property type="match status" value="1"/>
</dbReference>
<keyword evidence="10" id="KW-0325">Glycoprotein</keyword>
<dbReference type="InterPro" id="IPR017979">
    <property type="entry name" value="GPCR_3_CS"/>
</dbReference>
<comment type="subcellular location">
    <subcellularLocation>
        <location evidence="1">Cell membrane</location>
        <topology evidence="1">Multi-pass membrane protein</topology>
    </subcellularLocation>
</comment>
<dbReference type="PRINTS" id="PR00248">
    <property type="entry name" value="GPCRMGR"/>
</dbReference>